<gene>
    <name evidence="9" type="ORF">SARC_09617</name>
</gene>
<dbReference type="Pfam" id="PF00702">
    <property type="entry name" value="Hydrolase"/>
    <property type="match status" value="1"/>
</dbReference>
<accession>A0A0L0FMF1</accession>
<keyword evidence="8" id="KW-0718">Serine biosynthesis</keyword>
<dbReference type="InterPro" id="IPR036412">
    <property type="entry name" value="HAD-like_sf"/>
</dbReference>
<keyword evidence="4" id="KW-0028">Amino-acid biosynthesis</keyword>
<keyword evidence="6" id="KW-0378">Hydrolase</keyword>
<keyword evidence="5" id="KW-0479">Metal-binding</keyword>
<evidence type="ECO:0000256" key="4">
    <source>
        <dbReference type="ARBA" id="ARBA00022605"/>
    </source>
</evidence>
<keyword evidence="10" id="KW-1185">Reference proteome</keyword>
<dbReference type="GeneID" id="25910121"/>
<evidence type="ECO:0000313" key="9">
    <source>
        <dbReference type="EMBL" id="KNC77935.1"/>
    </source>
</evidence>
<evidence type="ECO:0000256" key="8">
    <source>
        <dbReference type="ARBA" id="ARBA00023299"/>
    </source>
</evidence>
<dbReference type="STRING" id="667725.A0A0L0FMF1"/>
<dbReference type="AlphaFoldDB" id="A0A0L0FMF1"/>
<dbReference type="InterPro" id="IPR023214">
    <property type="entry name" value="HAD_sf"/>
</dbReference>
<dbReference type="EC" id="3.1.3.3" evidence="3"/>
<dbReference type="eggNOG" id="KOG1615">
    <property type="taxonomic scope" value="Eukaryota"/>
</dbReference>
<dbReference type="OrthoDB" id="27226at2759"/>
<dbReference type="EMBL" id="KQ242597">
    <property type="protein sequence ID" value="KNC77935.1"/>
    <property type="molecule type" value="Genomic_DNA"/>
</dbReference>
<evidence type="ECO:0000256" key="5">
    <source>
        <dbReference type="ARBA" id="ARBA00022723"/>
    </source>
</evidence>
<evidence type="ECO:0000256" key="2">
    <source>
        <dbReference type="ARBA" id="ARBA00005135"/>
    </source>
</evidence>
<evidence type="ECO:0000313" key="10">
    <source>
        <dbReference type="Proteomes" id="UP000054560"/>
    </source>
</evidence>
<dbReference type="SUPFAM" id="SSF56784">
    <property type="entry name" value="HAD-like"/>
    <property type="match status" value="1"/>
</dbReference>
<name>A0A0L0FMF1_9EUKA</name>
<dbReference type="Proteomes" id="UP000054560">
    <property type="component" value="Unassembled WGS sequence"/>
</dbReference>
<proteinExistence type="predicted"/>
<evidence type="ECO:0000256" key="6">
    <source>
        <dbReference type="ARBA" id="ARBA00022801"/>
    </source>
</evidence>
<dbReference type="Gene3D" id="3.40.50.1000">
    <property type="entry name" value="HAD superfamily/HAD-like"/>
    <property type="match status" value="1"/>
</dbReference>
<dbReference type="PANTHER" id="PTHR43344:SF2">
    <property type="entry name" value="PHOSPHOSERINE PHOSPHATASE"/>
    <property type="match status" value="1"/>
</dbReference>
<keyword evidence="7" id="KW-0460">Magnesium</keyword>
<comment type="cofactor">
    <cofactor evidence="1">
        <name>Mg(2+)</name>
        <dbReference type="ChEBI" id="CHEBI:18420"/>
    </cofactor>
</comment>
<organism evidence="9 10">
    <name type="scientific">Sphaeroforma arctica JP610</name>
    <dbReference type="NCBI Taxonomy" id="667725"/>
    <lineage>
        <taxon>Eukaryota</taxon>
        <taxon>Ichthyosporea</taxon>
        <taxon>Ichthyophonida</taxon>
        <taxon>Sphaeroforma</taxon>
    </lineage>
</organism>
<dbReference type="Gene3D" id="1.10.150.210">
    <property type="entry name" value="Phosphoserine phosphatase, domain 2"/>
    <property type="match status" value="1"/>
</dbReference>
<dbReference type="InterPro" id="IPR050582">
    <property type="entry name" value="HAD-like_SerB"/>
</dbReference>
<sequence length="177" mass="19153">MALPIDTVRSLMQAADAVCFDVDSTVVQHEGIDELAAVCGVGEAVAAWTKKAMEGNTLFQDSLKARLFLIQPSKKDIAKCLEPGLGLTTGVKELIQKMKDSGKDVYLVSGGFRQMIYPVGAEVGIPEDHVYANNILFDDKGDYAGFDDTEPTSRTGGKPKVIQELIAKGHKKCGYDR</sequence>
<evidence type="ECO:0000256" key="3">
    <source>
        <dbReference type="ARBA" id="ARBA00012640"/>
    </source>
</evidence>
<evidence type="ECO:0000256" key="7">
    <source>
        <dbReference type="ARBA" id="ARBA00022842"/>
    </source>
</evidence>
<evidence type="ECO:0000256" key="1">
    <source>
        <dbReference type="ARBA" id="ARBA00001946"/>
    </source>
</evidence>
<comment type="pathway">
    <text evidence="2">Amino-acid biosynthesis; L-serine biosynthesis; L-serine from 3-phospho-D-glycerate: step 3/3.</text>
</comment>
<dbReference type="GO" id="GO:0006564">
    <property type="term" value="P:L-serine biosynthetic process"/>
    <property type="evidence" value="ECO:0007669"/>
    <property type="project" value="UniProtKB-KW"/>
</dbReference>
<dbReference type="GO" id="GO:0000287">
    <property type="term" value="F:magnesium ion binding"/>
    <property type="evidence" value="ECO:0007669"/>
    <property type="project" value="TreeGrafter"/>
</dbReference>
<dbReference type="GO" id="GO:0036424">
    <property type="term" value="F:L-phosphoserine phosphatase activity"/>
    <property type="evidence" value="ECO:0007669"/>
    <property type="project" value="TreeGrafter"/>
</dbReference>
<protein>
    <recommendedName>
        <fullName evidence="3">phosphoserine phosphatase</fullName>
        <ecNumber evidence="3">3.1.3.3</ecNumber>
    </recommendedName>
</protein>
<dbReference type="RefSeq" id="XP_014151837.1">
    <property type="nucleotide sequence ID" value="XM_014296362.1"/>
</dbReference>
<reference evidence="9 10" key="1">
    <citation type="submission" date="2011-02" db="EMBL/GenBank/DDBJ databases">
        <title>The Genome Sequence of Sphaeroforma arctica JP610.</title>
        <authorList>
            <consortium name="The Broad Institute Genome Sequencing Platform"/>
            <person name="Russ C."/>
            <person name="Cuomo C."/>
            <person name="Young S.K."/>
            <person name="Zeng Q."/>
            <person name="Gargeya S."/>
            <person name="Alvarado L."/>
            <person name="Berlin A."/>
            <person name="Chapman S.B."/>
            <person name="Chen Z."/>
            <person name="Freedman E."/>
            <person name="Gellesch M."/>
            <person name="Goldberg J."/>
            <person name="Griggs A."/>
            <person name="Gujja S."/>
            <person name="Heilman E."/>
            <person name="Heiman D."/>
            <person name="Howarth C."/>
            <person name="Mehta T."/>
            <person name="Neiman D."/>
            <person name="Pearson M."/>
            <person name="Roberts A."/>
            <person name="Saif S."/>
            <person name="Shea T."/>
            <person name="Shenoy N."/>
            <person name="Sisk P."/>
            <person name="Stolte C."/>
            <person name="Sykes S."/>
            <person name="White J."/>
            <person name="Yandava C."/>
            <person name="Burger G."/>
            <person name="Gray M.W."/>
            <person name="Holland P.W.H."/>
            <person name="King N."/>
            <person name="Lang F.B.F."/>
            <person name="Roger A.J."/>
            <person name="Ruiz-Trillo I."/>
            <person name="Haas B."/>
            <person name="Nusbaum C."/>
            <person name="Birren B."/>
        </authorList>
    </citation>
    <scope>NUCLEOTIDE SEQUENCE [LARGE SCALE GENOMIC DNA]</scope>
    <source>
        <strain evidence="9 10">JP610</strain>
    </source>
</reference>
<dbReference type="NCBIfam" id="TIGR01488">
    <property type="entry name" value="HAD-SF-IB"/>
    <property type="match status" value="1"/>
</dbReference>
<dbReference type="PANTHER" id="PTHR43344">
    <property type="entry name" value="PHOSPHOSERINE PHOSPHATASE"/>
    <property type="match status" value="1"/>
</dbReference>
<dbReference type="GO" id="GO:0005737">
    <property type="term" value="C:cytoplasm"/>
    <property type="evidence" value="ECO:0007669"/>
    <property type="project" value="TreeGrafter"/>
</dbReference>